<accession>A0A8J3LD38</accession>
<evidence type="ECO:0008006" key="3">
    <source>
        <dbReference type="Google" id="ProtNLM"/>
    </source>
</evidence>
<keyword evidence="2" id="KW-1185">Reference proteome</keyword>
<dbReference type="PROSITE" id="PS00134">
    <property type="entry name" value="TRYPSIN_HIS"/>
    <property type="match status" value="1"/>
</dbReference>
<dbReference type="InterPro" id="IPR033116">
    <property type="entry name" value="TRYPSIN_SER"/>
</dbReference>
<name>A0A8J3LD38_9ACTN</name>
<gene>
    <name evidence="1" type="ORF">Cme02nite_07320</name>
</gene>
<evidence type="ECO:0000313" key="1">
    <source>
        <dbReference type="EMBL" id="GIG12400.1"/>
    </source>
</evidence>
<proteinExistence type="predicted"/>
<dbReference type="InterPro" id="IPR043504">
    <property type="entry name" value="Peptidase_S1_PA_chymotrypsin"/>
</dbReference>
<sequence length="447" mass="47352">MDPLFSTPRGLMRKGSITMAAVALLVISMTVSNPIAAASVGNSSVPEVSDPQATENLDVTMLATMRRQEKLEPALQALGDAQLGDLQSGFAGFAFEGEGLTVYWKGDLAPAMAGALERARGFGPVTVRTAAFSEAELKGAARKIAAVMKARGATDIQSITFNPDGSGLEVSREPADHVAELANARAAKGKPELIRAEQIVAEARISVPVRLSTATDRIALMVTRGDDFAAWNGGSRWEAWRGLDFRGACTTGFGVHAGSRSFVLSAGHCASPPDYAFQGYSSYTGTSKFENMGPVFDDDWRSDLLLIDAPGWYKIFDGSPTTSVTKKVNSWGYWAKDQLVCHSGMISGTIWGLKQVKSGNYNVSCSNPDSDGDCNYVIEGLIETTQIDGATAVRSGDSGSPVFTLDGSGVRAKGIVSAGSGTKMYFQDWADVIRVFGAYPNTSSTTS</sequence>
<dbReference type="GO" id="GO:0006508">
    <property type="term" value="P:proteolysis"/>
    <property type="evidence" value="ECO:0007669"/>
    <property type="project" value="InterPro"/>
</dbReference>
<protein>
    <recommendedName>
        <fullName evidence="3">Trypsin-like serine protease</fullName>
    </recommendedName>
</protein>
<evidence type="ECO:0000313" key="2">
    <source>
        <dbReference type="Proteomes" id="UP000660339"/>
    </source>
</evidence>
<dbReference type="EMBL" id="BONJ01000001">
    <property type="protein sequence ID" value="GIG12400.1"/>
    <property type="molecule type" value="Genomic_DNA"/>
</dbReference>
<dbReference type="GO" id="GO:0004252">
    <property type="term" value="F:serine-type endopeptidase activity"/>
    <property type="evidence" value="ECO:0007669"/>
    <property type="project" value="InterPro"/>
</dbReference>
<dbReference type="Proteomes" id="UP000660339">
    <property type="component" value="Unassembled WGS sequence"/>
</dbReference>
<dbReference type="RefSeq" id="WP_239085720.1">
    <property type="nucleotide sequence ID" value="NZ_BAAATT010000033.1"/>
</dbReference>
<dbReference type="AlphaFoldDB" id="A0A8J3LD38"/>
<dbReference type="SUPFAM" id="SSF50494">
    <property type="entry name" value="Trypsin-like serine proteases"/>
    <property type="match status" value="1"/>
</dbReference>
<reference evidence="1" key="1">
    <citation type="submission" date="2021-01" db="EMBL/GenBank/DDBJ databases">
        <title>Whole genome shotgun sequence of Catellatospora methionotrophica NBRC 14553.</title>
        <authorList>
            <person name="Komaki H."/>
            <person name="Tamura T."/>
        </authorList>
    </citation>
    <scope>NUCLEOTIDE SEQUENCE</scope>
    <source>
        <strain evidence="1">NBRC 14553</strain>
    </source>
</reference>
<dbReference type="PROSITE" id="PS00135">
    <property type="entry name" value="TRYPSIN_SER"/>
    <property type="match status" value="1"/>
</dbReference>
<dbReference type="InterPro" id="IPR018114">
    <property type="entry name" value="TRYPSIN_HIS"/>
</dbReference>
<dbReference type="Gene3D" id="2.40.10.10">
    <property type="entry name" value="Trypsin-like serine proteases"/>
    <property type="match status" value="2"/>
</dbReference>
<dbReference type="InterPro" id="IPR009003">
    <property type="entry name" value="Peptidase_S1_PA"/>
</dbReference>
<comment type="caution">
    <text evidence="1">The sequence shown here is derived from an EMBL/GenBank/DDBJ whole genome shotgun (WGS) entry which is preliminary data.</text>
</comment>
<organism evidence="1 2">
    <name type="scientific">Catellatospora methionotrophica</name>
    <dbReference type="NCBI Taxonomy" id="121620"/>
    <lineage>
        <taxon>Bacteria</taxon>
        <taxon>Bacillati</taxon>
        <taxon>Actinomycetota</taxon>
        <taxon>Actinomycetes</taxon>
        <taxon>Micromonosporales</taxon>
        <taxon>Micromonosporaceae</taxon>
        <taxon>Catellatospora</taxon>
    </lineage>
</organism>